<sequence length="148" mass="16135">MDREVYKGIPDGLGIYTHDVITGKMTVNQARERLTRDGMIGGHIEALEPTSTVGLKLKYLGLLEKLHQEGPDGYRKLIANRIATACDCIEKDLGMGSKDSIDIAELKVKLSVDVPPEFGDEVKQLQRELATAGSKLVEAAKNLKVSVS</sequence>
<name>A0ABU6GU76_9BACL</name>
<proteinExistence type="predicted"/>
<keyword evidence="2" id="KW-1185">Reference proteome</keyword>
<dbReference type="EMBL" id="JARLKZ010000020">
    <property type="protein sequence ID" value="MEC0242783.1"/>
    <property type="molecule type" value="Genomic_DNA"/>
</dbReference>
<evidence type="ECO:0000313" key="2">
    <source>
        <dbReference type="Proteomes" id="UP001344632"/>
    </source>
</evidence>
<reference evidence="1 2" key="1">
    <citation type="submission" date="2023-03" db="EMBL/GenBank/DDBJ databases">
        <title>Bacillus Genome Sequencing.</title>
        <authorList>
            <person name="Dunlap C."/>
        </authorList>
    </citation>
    <scope>NUCLEOTIDE SEQUENCE [LARGE SCALE GENOMIC DNA]</scope>
    <source>
        <strain evidence="1 2">BD-525</strain>
    </source>
</reference>
<dbReference type="Proteomes" id="UP001344632">
    <property type="component" value="Unassembled WGS sequence"/>
</dbReference>
<dbReference type="RefSeq" id="WP_326090550.1">
    <property type="nucleotide sequence ID" value="NZ_JARLKZ010000020.1"/>
</dbReference>
<organism evidence="1 2">
    <name type="scientific">Paenibacillus dokdonensis</name>
    <dbReference type="NCBI Taxonomy" id="2567944"/>
    <lineage>
        <taxon>Bacteria</taxon>
        <taxon>Bacillati</taxon>
        <taxon>Bacillota</taxon>
        <taxon>Bacilli</taxon>
        <taxon>Bacillales</taxon>
        <taxon>Paenibacillaceae</taxon>
        <taxon>Paenibacillus</taxon>
    </lineage>
</organism>
<evidence type="ECO:0000313" key="1">
    <source>
        <dbReference type="EMBL" id="MEC0242783.1"/>
    </source>
</evidence>
<accession>A0ABU6GU76</accession>
<comment type="caution">
    <text evidence="1">The sequence shown here is derived from an EMBL/GenBank/DDBJ whole genome shotgun (WGS) entry which is preliminary data.</text>
</comment>
<protein>
    <submittedName>
        <fullName evidence="1">Uncharacterized protein</fullName>
    </submittedName>
</protein>
<gene>
    <name evidence="1" type="ORF">P4H66_23510</name>
</gene>